<accession>A0ABP9J4D5</accession>
<protein>
    <recommendedName>
        <fullName evidence="5">ABC transporter permease</fullName>
    </recommendedName>
</protein>
<evidence type="ECO:0000256" key="2">
    <source>
        <dbReference type="SAM" id="Phobius"/>
    </source>
</evidence>
<feature type="transmembrane region" description="Helical" evidence="2">
    <location>
        <begin position="315"/>
        <end position="335"/>
    </location>
</feature>
<keyword evidence="2" id="KW-1133">Transmembrane helix</keyword>
<comment type="caution">
    <text evidence="3">The sequence shown here is derived from an EMBL/GenBank/DDBJ whole genome shotgun (WGS) entry which is preliminary data.</text>
</comment>
<feature type="transmembrane region" description="Helical" evidence="2">
    <location>
        <begin position="171"/>
        <end position="195"/>
    </location>
</feature>
<dbReference type="RefSeq" id="WP_345653452.1">
    <property type="nucleotide sequence ID" value="NZ_BAABKB010000021.1"/>
</dbReference>
<reference evidence="4" key="1">
    <citation type="journal article" date="2019" name="Int. J. Syst. Evol. Microbiol.">
        <title>The Global Catalogue of Microorganisms (GCM) 10K type strain sequencing project: providing services to taxonomists for standard genome sequencing and annotation.</title>
        <authorList>
            <consortium name="The Broad Institute Genomics Platform"/>
            <consortium name="The Broad Institute Genome Sequencing Center for Infectious Disease"/>
            <person name="Wu L."/>
            <person name="Ma J."/>
        </authorList>
    </citation>
    <scope>NUCLEOTIDE SEQUENCE [LARGE SCALE GENOMIC DNA]</scope>
    <source>
        <strain evidence="4">JCM 18409</strain>
    </source>
</reference>
<evidence type="ECO:0000256" key="1">
    <source>
        <dbReference type="SAM" id="MobiDB-lite"/>
    </source>
</evidence>
<evidence type="ECO:0000313" key="3">
    <source>
        <dbReference type="EMBL" id="GAA5020283.1"/>
    </source>
</evidence>
<evidence type="ECO:0008006" key="5">
    <source>
        <dbReference type="Google" id="ProtNLM"/>
    </source>
</evidence>
<dbReference type="EMBL" id="BAABKB010000021">
    <property type="protein sequence ID" value="GAA5020283.1"/>
    <property type="molecule type" value="Genomic_DNA"/>
</dbReference>
<keyword evidence="2" id="KW-0472">Membrane</keyword>
<keyword evidence="2" id="KW-0812">Transmembrane</keyword>
<keyword evidence="4" id="KW-1185">Reference proteome</keyword>
<feature type="transmembrane region" description="Helical" evidence="2">
    <location>
        <begin position="201"/>
        <end position="223"/>
    </location>
</feature>
<dbReference type="Proteomes" id="UP001501759">
    <property type="component" value="Unassembled WGS sequence"/>
</dbReference>
<feature type="transmembrane region" description="Helical" evidence="2">
    <location>
        <begin position="230"/>
        <end position="251"/>
    </location>
</feature>
<gene>
    <name evidence="3" type="ORF">GCM10023335_49820</name>
</gene>
<feature type="region of interest" description="Disordered" evidence="1">
    <location>
        <begin position="1"/>
        <end position="31"/>
    </location>
</feature>
<name>A0ABP9J4D5_9ACTN</name>
<feature type="transmembrane region" description="Helical" evidence="2">
    <location>
        <begin position="38"/>
        <end position="59"/>
    </location>
</feature>
<organism evidence="3 4">
    <name type="scientific">Streptomyces siamensis</name>
    <dbReference type="NCBI Taxonomy" id="1274986"/>
    <lineage>
        <taxon>Bacteria</taxon>
        <taxon>Bacillati</taxon>
        <taxon>Actinomycetota</taxon>
        <taxon>Actinomycetes</taxon>
        <taxon>Kitasatosporales</taxon>
        <taxon>Streptomycetaceae</taxon>
        <taxon>Streptomyces</taxon>
    </lineage>
</organism>
<proteinExistence type="predicted"/>
<sequence>METSPGSAPASEPTSYAAAEAPTSRSHRAAGRPPVRAWLQPALIALVVVAAFVSCYVGLQRDPQPHRVPLAVSGPGLSHEIRQALGDSVDVHPMADAPAARDAVQRHDVVAALSADGPDRLRLEIAGAAGTSTTSAVKSLVGAYAHGAGRHVVTEDVVPLTRFDARGLAGFYMAFGVTLAGFVLGSNALVLANVLHLRHRFWLLGGASLAIGTVAAIIAGPVMGAVPAPLLPLTATLTLLAAAAAFTTKLLGTYLGPIGVPVSTLLLLTVGNATSGASVGADLLPSAAHAVSALLPPGAAVRTITDLSYFNGSHAAVPVITLALWAGVAAVLLALRPRMTRRRTSGTAPA</sequence>
<evidence type="ECO:0000313" key="4">
    <source>
        <dbReference type="Proteomes" id="UP001501759"/>
    </source>
</evidence>